<feature type="compositionally biased region" description="Polar residues" evidence="1">
    <location>
        <begin position="42"/>
        <end position="59"/>
    </location>
</feature>
<gene>
    <name evidence="2" type="ORF">CEXT_662341</name>
</gene>
<dbReference type="AlphaFoldDB" id="A0AAV4N9X2"/>
<dbReference type="EMBL" id="BPLR01003119">
    <property type="protein sequence ID" value="GIX81346.1"/>
    <property type="molecule type" value="Genomic_DNA"/>
</dbReference>
<sequence length="191" mass="22045">MCRSGTSKEGQGREGPFYAPPFPLDRRQELDNPRSKQREIKTTNSSTLITDRSSTVTESNKTKESQMKSKFHFLFTRLAVFAKIKGTEPDTCDLTQFVYYGATTNSSTLITDRASRVTASNKTKESQIKSRFHKASRCSLRLKARNQALVTRLFSVEKIRTDLRRRYLRYLQNRSFLPSKTAEHNLYTMEP</sequence>
<accession>A0AAV4N9X2</accession>
<protein>
    <submittedName>
        <fullName evidence="2">Uncharacterized protein</fullName>
    </submittedName>
</protein>
<feature type="compositionally biased region" description="Basic and acidic residues" evidence="1">
    <location>
        <begin position="24"/>
        <end position="41"/>
    </location>
</feature>
<proteinExistence type="predicted"/>
<feature type="region of interest" description="Disordered" evidence="1">
    <location>
        <begin position="1"/>
        <end position="63"/>
    </location>
</feature>
<reference evidence="2 3" key="1">
    <citation type="submission" date="2021-06" db="EMBL/GenBank/DDBJ databases">
        <title>Caerostris extrusa draft genome.</title>
        <authorList>
            <person name="Kono N."/>
            <person name="Arakawa K."/>
        </authorList>
    </citation>
    <scope>NUCLEOTIDE SEQUENCE [LARGE SCALE GENOMIC DNA]</scope>
</reference>
<organism evidence="2 3">
    <name type="scientific">Caerostris extrusa</name>
    <name type="common">Bark spider</name>
    <name type="synonym">Caerostris bankana</name>
    <dbReference type="NCBI Taxonomy" id="172846"/>
    <lineage>
        <taxon>Eukaryota</taxon>
        <taxon>Metazoa</taxon>
        <taxon>Ecdysozoa</taxon>
        <taxon>Arthropoda</taxon>
        <taxon>Chelicerata</taxon>
        <taxon>Arachnida</taxon>
        <taxon>Araneae</taxon>
        <taxon>Araneomorphae</taxon>
        <taxon>Entelegynae</taxon>
        <taxon>Araneoidea</taxon>
        <taxon>Araneidae</taxon>
        <taxon>Caerostris</taxon>
    </lineage>
</organism>
<comment type="caution">
    <text evidence="2">The sequence shown here is derived from an EMBL/GenBank/DDBJ whole genome shotgun (WGS) entry which is preliminary data.</text>
</comment>
<evidence type="ECO:0000313" key="2">
    <source>
        <dbReference type="EMBL" id="GIX81346.1"/>
    </source>
</evidence>
<evidence type="ECO:0000313" key="3">
    <source>
        <dbReference type="Proteomes" id="UP001054945"/>
    </source>
</evidence>
<keyword evidence="3" id="KW-1185">Reference proteome</keyword>
<dbReference type="Proteomes" id="UP001054945">
    <property type="component" value="Unassembled WGS sequence"/>
</dbReference>
<name>A0AAV4N9X2_CAEEX</name>
<evidence type="ECO:0000256" key="1">
    <source>
        <dbReference type="SAM" id="MobiDB-lite"/>
    </source>
</evidence>